<dbReference type="EMBL" id="KL217652">
    <property type="protein sequence ID" value="KFO97559.1"/>
    <property type="molecule type" value="Genomic_DNA"/>
</dbReference>
<name>A0A091HQV5_CALAN</name>
<gene>
    <name evidence="1" type="ORF">N300_06188</name>
</gene>
<evidence type="ECO:0000313" key="2">
    <source>
        <dbReference type="Proteomes" id="UP000054308"/>
    </source>
</evidence>
<organism evidence="1 2">
    <name type="scientific">Calypte anna</name>
    <name type="common">Anna's hummingbird</name>
    <name type="synonym">Archilochus anna</name>
    <dbReference type="NCBI Taxonomy" id="9244"/>
    <lineage>
        <taxon>Eukaryota</taxon>
        <taxon>Metazoa</taxon>
        <taxon>Chordata</taxon>
        <taxon>Craniata</taxon>
        <taxon>Vertebrata</taxon>
        <taxon>Euteleostomi</taxon>
        <taxon>Archelosauria</taxon>
        <taxon>Archosauria</taxon>
        <taxon>Dinosauria</taxon>
        <taxon>Saurischia</taxon>
        <taxon>Theropoda</taxon>
        <taxon>Coelurosauria</taxon>
        <taxon>Aves</taxon>
        <taxon>Neognathae</taxon>
        <taxon>Neoaves</taxon>
        <taxon>Strisores</taxon>
        <taxon>Apodiformes</taxon>
        <taxon>Trochilidae</taxon>
        <taxon>Calypte</taxon>
    </lineage>
</organism>
<feature type="non-terminal residue" evidence="1">
    <location>
        <position position="1"/>
    </location>
</feature>
<dbReference type="AlphaFoldDB" id="A0A091HQV5"/>
<proteinExistence type="predicted"/>
<sequence>KTTSKSIFDVFQLPHSQVNREVELQVAEATEDVECPLEARVCHVAPGLVVGLHQSPGFADEVEPGDQTLLV</sequence>
<accession>A0A091HQV5</accession>
<dbReference type="Proteomes" id="UP000054308">
    <property type="component" value="Unassembled WGS sequence"/>
</dbReference>
<feature type="non-terminal residue" evidence="1">
    <location>
        <position position="71"/>
    </location>
</feature>
<keyword evidence="2" id="KW-1185">Reference proteome</keyword>
<protein>
    <submittedName>
        <fullName evidence="1">Uncharacterized protein</fullName>
    </submittedName>
</protein>
<reference evidence="1 2" key="1">
    <citation type="submission" date="2014-04" db="EMBL/GenBank/DDBJ databases">
        <title>Genome evolution of avian class.</title>
        <authorList>
            <person name="Zhang G."/>
            <person name="Li C."/>
        </authorList>
    </citation>
    <scope>NUCLEOTIDE SEQUENCE [LARGE SCALE GENOMIC DNA]</scope>
    <source>
        <strain evidence="1">BGI_N300</strain>
    </source>
</reference>
<evidence type="ECO:0000313" key="1">
    <source>
        <dbReference type="EMBL" id="KFO97559.1"/>
    </source>
</evidence>